<comment type="caution">
    <text evidence="14">The sequence shown here is derived from an EMBL/GenBank/DDBJ whole genome shotgun (WGS) entry which is preliminary data.</text>
</comment>
<evidence type="ECO:0000256" key="1">
    <source>
        <dbReference type="ARBA" id="ARBA00001947"/>
    </source>
</evidence>
<dbReference type="GO" id="GO:0008237">
    <property type="term" value="F:metallopeptidase activity"/>
    <property type="evidence" value="ECO:0007669"/>
    <property type="project" value="UniProtKB-KW"/>
</dbReference>
<evidence type="ECO:0000256" key="12">
    <source>
        <dbReference type="SAM" id="Phobius"/>
    </source>
</evidence>
<feature type="transmembrane region" description="Helical" evidence="12">
    <location>
        <begin position="44"/>
        <end position="65"/>
    </location>
</feature>
<evidence type="ECO:0000256" key="9">
    <source>
        <dbReference type="ARBA" id="ARBA00022989"/>
    </source>
</evidence>
<keyword evidence="9 12" id="KW-1133">Transmembrane helix</keyword>
<gene>
    <name evidence="14" type="ORF">EV210_109102</name>
</gene>
<evidence type="ECO:0000256" key="8">
    <source>
        <dbReference type="ARBA" id="ARBA00022833"/>
    </source>
</evidence>
<dbReference type="CDD" id="cd06160">
    <property type="entry name" value="S2P-M50_like_2"/>
    <property type="match status" value="1"/>
</dbReference>
<sequence length="247" mass="27307">MALWRVFRIGRQVARRIVLFVMGLVAMLKLGPTAAMALSMLVSLVFYAAAFGLQFAIGFVVLLFLHELGHLIATRVVGIAATGPLFVPFIGAVINLRRPPVNAKMEANIAIGGPAMGTLSALACLVLYFWTDSMLLLVLAYTACLLNLFNLIPCSPLDGGRIAVAISPHLWWVGSIVLAAMFYWTYNILILIIFFFSLARLWQGEKTDGNEKYFQLTLAQRLTVAWWYFGLLAVLGLLALYLVELLH</sequence>
<protein>
    <submittedName>
        <fullName evidence="14">Zn-dependent protease</fullName>
    </submittedName>
</protein>
<organism evidence="14 15">
    <name type="scientific">Anaerospora hongkongensis</name>
    <dbReference type="NCBI Taxonomy" id="244830"/>
    <lineage>
        <taxon>Bacteria</taxon>
        <taxon>Bacillati</taxon>
        <taxon>Bacillota</taxon>
        <taxon>Negativicutes</taxon>
        <taxon>Selenomonadales</taxon>
        <taxon>Sporomusaceae</taxon>
        <taxon>Anaerospora</taxon>
    </lineage>
</organism>
<dbReference type="Proteomes" id="UP000295063">
    <property type="component" value="Unassembled WGS sequence"/>
</dbReference>
<comment type="subcellular location">
    <subcellularLocation>
        <location evidence="2">Membrane</location>
        <topology evidence="2">Multi-pass membrane protein</topology>
    </subcellularLocation>
</comment>
<evidence type="ECO:0000256" key="6">
    <source>
        <dbReference type="ARBA" id="ARBA00022723"/>
    </source>
</evidence>
<keyword evidence="8" id="KW-0862">Zinc</keyword>
<dbReference type="OrthoDB" id="9781963at2"/>
<feature type="transmembrane region" description="Helical" evidence="12">
    <location>
        <begin position="77"/>
        <end position="97"/>
    </location>
</feature>
<evidence type="ECO:0000256" key="10">
    <source>
        <dbReference type="ARBA" id="ARBA00023049"/>
    </source>
</evidence>
<dbReference type="PANTHER" id="PTHR39188:SF3">
    <property type="entry name" value="STAGE IV SPORULATION PROTEIN FB"/>
    <property type="match status" value="1"/>
</dbReference>
<evidence type="ECO:0000256" key="3">
    <source>
        <dbReference type="ARBA" id="ARBA00007931"/>
    </source>
</evidence>
<evidence type="ECO:0000256" key="2">
    <source>
        <dbReference type="ARBA" id="ARBA00004141"/>
    </source>
</evidence>
<keyword evidence="7" id="KW-0378">Hydrolase</keyword>
<keyword evidence="10" id="KW-0482">Metalloprotease</keyword>
<keyword evidence="4 14" id="KW-0645">Protease</keyword>
<evidence type="ECO:0000256" key="11">
    <source>
        <dbReference type="ARBA" id="ARBA00023136"/>
    </source>
</evidence>
<dbReference type="Pfam" id="PF02163">
    <property type="entry name" value="Peptidase_M50"/>
    <property type="match status" value="1"/>
</dbReference>
<dbReference type="AlphaFoldDB" id="A0A4V2Q8E8"/>
<evidence type="ECO:0000256" key="7">
    <source>
        <dbReference type="ARBA" id="ARBA00022801"/>
    </source>
</evidence>
<comment type="similarity">
    <text evidence="3">Belongs to the peptidase M50B family.</text>
</comment>
<dbReference type="RefSeq" id="WP_132081845.1">
    <property type="nucleotide sequence ID" value="NZ_DALYTA010000007.1"/>
</dbReference>
<feature type="transmembrane region" description="Helical" evidence="12">
    <location>
        <begin position="223"/>
        <end position="243"/>
    </location>
</feature>
<evidence type="ECO:0000256" key="5">
    <source>
        <dbReference type="ARBA" id="ARBA00022692"/>
    </source>
</evidence>
<evidence type="ECO:0000313" key="14">
    <source>
        <dbReference type="EMBL" id="TCL36153.1"/>
    </source>
</evidence>
<keyword evidence="5 12" id="KW-0812">Transmembrane</keyword>
<evidence type="ECO:0000256" key="4">
    <source>
        <dbReference type="ARBA" id="ARBA00022670"/>
    </source>
</evidence>
<dbReference type="GO" id="GO:0006508">
    <property type="term" value="P:proteolysis"/>
    <property type="evidence" value="ECO:0007669"/>
    <property type="project" value="UniProtKB-KW"/>
</dbReference>
<name>A0A4V2Q8E8_9FIRM</name>
<comment type="cofactor">
    <cofactor evidence="1">
        <name>Zn(2+)</name>
        <dbReference type="ChEBI" id="CHEBI:29105"/>
    </cofactor>
</comment>
<dbReference type="PANTHER" id="PTHR39188">
    <property type="entry name" value="MEMBRANE-ASSOCIATED ZINC METALLOPROTEASE M50B"/>
    <property type="match status" value="1"/>
</dbReference>
<keyword evidence="15" id="KW-1185">Reference proteome</keyword>
<feature type="transmembrane region" description="Helical" evidence="12">
    <location>
        <begin position="109"/>
        <end position="130"/>
    </location>
</feature>
<feature type="transmembrane region" description="Helical" evidence="12">
    <location>
        <begin position="17"/>
        <end position="38"/>
    </location>
</feature>
<dbReference type="InterPro" id="IPR008915">
    <property type="entry name" value="Peptidase_M50"/>
</dbReference>
<feature type="transmembrane region" description="Helical" evidence="12">
    <location>
        <begin position="172"/>
        <end position="202"/>
    </location>
</feature>
<feature type="transmembrane region" description="Helical" evidence="12">
    <location>
        <begin position="135"/>
        <end position="152"/>
    </location>
</feature>
<evidence type="ECO:0000259" key="13">
    <source>
        <dbReference type="Pfam" id="PF02163"/>
    </source>
</evidence>
<feature type="domain" description="Peptidase M50" evidence="13">
    <location>
        <begin position="55"/>
        <end position="128"/>
    </location>
</feature>
<dbReference type="EMBL" id="SLUI01000009">
    <property type="protein sequence ID" value="TCL36153.1"/>
    <property type="molecule type" value="Genomic_DNA"/>
</dbReference>
<accession>A0A4V2Q8E8</accession>
<proteinExistence type="inferred from homology"/>
<reference evidence="14 15" key="1">
    <citation type="submission" date="2019-03" db="EMBL/GenBank/DDBJ databases">
        <title>Genomic Encyclopedia of Type Strains, Phase IV (KMG-IV): sequencing the most valuable type-strain genomes for metagenomic binning, comparative biology and taxonomic classification.</title>
        <authorList>
            <person name="Goeker M."/>
        </authorList>
    </citation>
    <scope>NUCLEOTIDE SEQUENCE [LARGE SCALE GENOMIC DNA]</scope>
    <source>
        <strain evidence="14 15">DSM 15969</strain>
    </source>
</reference>
<keyword evidence="11 12" id="KW-0472">Membrane</keyword>
<dbReference type="GO" id="GO:0016020">
    <property type="term" value="C:membrane"/>
    <property type="evidence" value="ECO:0007669"/>
    <property type="project" value="UniProtKB-SubCell"/>
</dbReference>
<evidence type="ECO:0000313" key="15">
    <source>
        <dbReference type="Proteomes" id="UP000295063"/>
    </source>
</evidence>
<dbReference type="GO" id="GO:0046872">
    <property type="term" value="F:metal ion binding"/>
    <property type="evidence" value="ECO:0007669"/>
    <property type="project" value="UniProtKB-KW"/>
</dbReference>
<keyword evidence="6" id="KW-0479">Metal-binding</keyword>